<dbReference type="EMBL" id="JANBPW010006881">
    <property type="protein sequence ID" value="KAJ1926866.1"/>
    <property type="molecule type" value="Genomic_DNA"/>
</dbReference>
<comment type="caution">
    <text evidence="1">The sequence shown here is derived from an EMBL/GenBank/DDBJ whole genome shotgun (WGS) entry which is preliminary data.</text>
</comment>
<accession>A0ACC1IXQ9</accession>
<evidence type="ECO:0000313" key="1">
    <source>
        <dbReference type="EMBL" id="KAJ1926866.1"/>
    </source>
</evidence>
<feature type="non-terminal residue" evidence="1">
    <location>
        <position position="165"/>
    </location>
</feature>
<gene>
    <name evidence="1" type="ORF">FBU59_007277</name>
</gene>
<sequence>MKDGCHCKPQVVDVLTRFQNSGRKWANVKSVMFIGLGFVRYGRTVDCSLAEDDDAQKAVNMFIEGFPNITSMTYNHDGYRKITAGFDYNNPAPLFPMYEMLVWHYRKQLVCIQGLYPLLPSVISSVASETTDLILSASYLDHYEEHPLFEASVVQRLAIYNIVNG</sequence>
<name>A0ACC1IXQ9_9FUNG</name>
<reference evidence="1" key="1">
    <citation type="submission" date="2022-07" db="EMBL/GenBank/DDBJ databases">
        <title>Phylogenomic reconstructions and comparative analyses of Kickxellomycotina fungi.</title>
        <authorList>
            <person name="Reynolds N.K."/>
            <person name="Stajich J.E."/>
            <person name="Barry K."/>
            <person name="Grigoriev I.V."/>
            <person name="Crous P."/>
            <person name="Smith M.E."/>
        </authorList>
    </citation>
    <scope>NUCLEOTIDE SEQUENCE</scope>
    <source>
        <strain evidence="1">NRRL 5244</strain>
    </source>
</reference>
<evidence type="ECO:0000313" key="2">
    <source>
        <dbReference type="Proteomes" id="UP001150603"/>
    </source>
</evidence>
<protein>
    <submittedName>
        <fullName evidence="1">Uncharacterized protein</fullName>
    </submittedName>
</protein>
<keyword evidence="2" id="KW-1185">Reference proteome</keyword>
<dbReference type="Proteomes" id="UP001150603">
    <property type="component" value="Unassembled WGS sequence"/>
</dbReference>
<proteinExistence type="predicted"/>
<organism evidence="1 2">
    <name type="scientific">Linderina macrospora</name>
    <dbReference type="NCBI Taxonomy" id="4868"/>
    <lineage>
        <taxon>Eukaryota</taxon>
        <taxon>Fungi</taxon>
        <taxon>Fungi incertae sedis</taxon>
        <taxon>Zoopagomycota</taxon>
        <taxon>Kickxellomycotina</taxon>
        <taxon>Kickxellomycetes</taxon>
        <taxon>Kickxellales</taxon>
        <taxon>Kickxellaceae</taxon>
        <taxon>Linderina</taxon>
    </lineage>
</organism>